<dbReference type="InterPro" id="IPR050583">
    <property type="entry name" value="Mycobacterial_A85_antigen"/>
</dbReference>
<dbReference type="EMBL" id="CP042905">
    <property type="protein sequence ID" value="QEE17570.1"/>
    <property type="molecule type" value="Genomic_DNA"/>
</dbReference>
<dbReference type="InterPro" id="IPR029058">
    <property type="entry name" value="AB_hydrolase_fold"/>
</dbReference>
<proteinExistence type="predicted"/>
<dbReference type="Gene3D" id="3.40.50.1820">
    <property type="entry name" value="alpha/beta hydrolase"/>
    <property type="match status" value="1"/>
</dbReference>
<organism evidence="1 2">
    <name type="scientific">Promethearchaeum syntrophicum</name>
    <dbReference type="NCBI Taxonomy" id="2594042"/>
    <lineage>
        <taxon>Archaea</taxon>
        <taxon>Promethearchaeati</taxon>
        <taxon>Promethearchaeota</taxon>
        <taxon>Promethearchaeia</taxon>
        <taxon>Promethearchaeales</taxon>
        <taxon>Promethearchaeaceae</taxon>
        <taxon>Promethearchaeum</taxon>
    </lineage>
</organism>
<dbReference type="AlphaFoldDB" id="A0A5B9DFK8"/>
<dbReference type="SUPFAM" id="SSF53474">
    <property type="entry name" value="alpha/beta-Hydrolases"/>
    <property type="match status" value="1"/>
</dbReference>
<protein>
    <submittedName>
        <fullName evidence="1">Alpha/beta hydrolase-fold protein</fullName>
    </submittedName>
</protein>
<dbReference type="Pfam" id="PF00756">
    <property type="entry name" value="Esterase"/>
    <property type="match status" value="1"/>
</dbReference>
<accession>A0A5B9DFK8</accession>
<dbReference type="InterPro" id="IPR000801">
    <property type="entry name" value="Esterase-like"/>
</dbReference>
<dbReference type="OrthoDB" id="39489at2157"/>
<dbReference type="RefSeq" id="WP_162306806.1">
    <property type="nucleotide sequence ID" value="NZ_CP042905.2"/>
</dbReference>
<keyword evidence="2" id="KW-1185">Reference proteome</keyword>
<dbReference type="KEGG" id="psyt:DSAG12_03407"/>
<name>A0A5B9DFK8_9ARCH</name>
<evidence type="ECO:0000313" key="2">
    <source>
        <dbReference type="Proteomes" id="UP000321408"/>
    </source>
</evidence>
<reference evidence="1 2" key="1">
    <citation type="journal article" date="2020" name="Nature">
        <title>Isolation of an archaeon at the prokaryote-eukaryote interface.</title>
        <authorList>
            <person name="Imachi H."/>
            <person name="Nobu M.K."/>
            <person name="Nakahara N."/>
            <person name="Morono Y."/>
            <person name="Ogawara M."/>
            <person name="Takaki Y."/>
            <person name="Takano Y."/>
            <person name="Uematsu K."/>
            <person name="Ikuta T."/>
            <person name="Ito M."/>
            <person name="Matsui Y."/>
            <person name="Miyazaki M."/>
            <person name="Murata K."/>
            <person name="Saito Y."/>
            <person name="Sakai S."/>
            <person name="Song C."/>
            <person name="Tasumi E."/>
            <person name="Yamanaka Y."/>
            <person name="Yamaguchi T."/>
            <person name="Kamagata Y."/>
            <person name="Tamaki H."/>
            <person name="Takai K."/>
        </authorList>
    </citation>
    <scope>NUCLEOTIDE SEQUENCE [LARGE SCALE GENOMIC DNA]</scope>
    <source>
        <strain evidence="1 2">MK-D1</strain>
    </source>
</reference>
<gene>
    <name evidence="1" type="ORF">DSAG12_03407</name>
</gene>
<evidence type="ECO:0000313" key="1">
    <source>
        <dbReference type="EMBL" id="QEE17570.1"/>
    </source>
</evidence>
<dbReference type="PANTHER" id="PTHR48098">
    <property type="entry name" value="ENTEROCHELIN ESTERASE-RELATED"/>
    <property type="match status" value="1"/>
</dbReference>
<keyword evidence="1" id="KW-0378">Hydrolase</keyword>
<sequence>MTNPRYITENFHSQSLERNPLKISADRQFMIYLPPGYYDSEEKRYPVIYLLHGYRQDIKSLIVGSKKYLRNAIPFIYRSIARRILRIIPKYEDLDKKINSQEIKPFILVQPECSLNIPDMNGVLKINGNPAMKGAFYLNSPFTGNFYDYIFDDLIKFVDSKYRTFSDKKNRALMGASMGGYGTLLACLKSPEKFNVGVALSPLISFLDLLELKKIMPLYQLAFGKKKAEYYGKKDVEDVLDTADLIITDNDRLIPTIKRDTAGKIIKMDESIRKKWLEYDIIEIIKKTPQPFSNIKIMINCEIKDEYGFSAQIMKLKTFLAKMEFKHKVDIDIYQNKIAEKLSPHILGIGYHLFPGIYYCLENMS</sequence>
<reference evidence="1 2" key="2">
    <citation type="journal article" date="2024" name="Int. J. Syst. Evol. Microbiol.">
        <title>Promethearchaeum syntrophicum gen. nov., sp. nov., an anaerobic, obligately syntrophic archaeon, the first isolate of the lineage 'Asgard' archaea, and proposal of the new archaeal phylum Promethearchaeota phyl. nov. and kingdom Promethearchaeati regn. nov.</title>
        <authorList>
            <person name="Imachi H."/>
            <person name="Nobu M.K."/>
            <person name="Kato S."/>
            <person name="Takaki Y."/>
            <person name="Miyazaki M."/>
            <person name="Miyata M."/>
            <person name="Ogawara M."/>
            <person name="Saito Y."/>
            <person name="Sakai S."/>
            <person name="Tahara Y.O."/>
            <person name="Takano Y."/>
            <person name="Tasumi E."/>
            <person name="Uematsu K."/>
            <person name="Yoshimura T."/>
            <person name="Itoh T."/>
            <person name="Ohkuma M."/>
            <person name="Takai K."/>
        </authorList>
    </citation>
    <scope>NUCLEOTIDE SEQUENCE [LARGE SCALE GENOMIC DNA]</scope>
    <source>
        <strain evidence="1 2">MK-D1</strain>
    </source>
</reference>
<dbReference type="GeneID" id="41331377"/>
<dbReference type="Proteomes" id="UP000321408">
    <property type="component" value="Chromosome"/>
</dbReference>